<evidence type="ECO:0000256" key="1">
    <source>
        <dbReference type="SAM" id="SignalP"/>
    </source>
</evidence>
<feature type="signal peptide" evidence="1">
    <location>
        <begin position="1"/>
        <end position="18"/>
    </location>
</feature>
<proteinExistence type="predicted"/>
<name>D8RIR5_SELML</name>
<organism evidence="3">
    <name type="scientific">Selaginella moellendorffii</name>
    <name type="common">Spikemoss</name>
    <dbReference type="NCBI Taxonomy" id="88036"/>
    <lineage>
        <taxon>Eukaryota</taxon>
        <taxon>Viridiplantae</taxon>
        <taxon>Streptophyta</taxon>
        <taxon>Embryophyta</taxon>
        <taxon>Tracheophyta</taxon>
        <taxon>Lycopodiopsida</taxon>
        <taxon>Selaginellales</taxon>
        <taxon>Selaginellaceae</taxon>
        <taxon>Selaginella</taxon>
    </lineage>
</organism>
<dbReference type="EMBL" id="GL377581">
    <property type="protein sequence ID" value="EFJ27793.1"/>
    <property type="molecule type" value="Genomic_DNA"/>
</dbReference>
<keyword evidence="3" id="KW-1185">Reference proteome</keyword>
<dbReference type="InParanoid" id="D8RIR5"/>
<protein>
    <submittedName>
        <fullName evidence="2">Uncharacterized protein</fullName>
    </submittedName>
</protein>
<evidence type="ECO:0000313" key="3">
    <source>
        <dbReference type="Proteomes" id="UP000001514"/>
    </source>
</evidence>
<gene>
    <name evidence="2" type="ORF">SELMODRAFT_411698</name>
</gene>
<evidence type="ECO:0000313" key="2">
    <source>
        <dbReference type="EMBL" id="EFJ27793.1"/>
    </source>
</evidence>
<sequence>MLSVALLMLLFLRVLSKAYWQRQLLAMGKDDHLWVIDIPGVGDKSVYLLMEQRKTRATTDVKCDGQRHGGCLSGDFRLATPSLVIRSWTGLTDEEGSRLWKACQYWTRIRAMVMMPNTTVAASHHFLLQLHLHKLVEASTGSSRRPTPDAQRDYYGGYFGVQRHGKTSTQELLLMDQAIYGSQNEGQTV</sequence>
<dbReference type="Proteomes" id="UP000001514">
    <property type="component" value="Unassembled WGS sequence"/>
</dbReference>
<dbReference type="HOGENOM" id="CLU_1191610_0_0_1"/>
<dbReference type="Gramene" id="EFJ27793">
    <property type="protein sequence ID" value="EFJ27793"/>
    <property type="gene ID" value="SELMODRAFT_411698"/>
</dbReference>
<accession>D8RIR5</accession>
<dbReference type="AlphaFoldDB" id="D8RIR5"/>
<reference evidence="2 3" key="1">
    <citation type="journal article" date="2011" name="Science">
        <title>The Selaginella genome identifies genetic changes associated with the evolution of vascular plants.</title>
        <authorList>
            <person name="Banks J.A."/>
            <person name="Nishiyama T."/>
            <person name="Hasebe M."/>
            <person name="Bowman J.L."/>
            <person name="Gribskov M."/>
            <person name="dePamphilis C."/>
            <person name="Albert V.A."/>
            <person name="Aono N."/>
            <person name="Aoyama T."/>
            <person name="Ambrose B.A."/>
            <person name="Ashton N.W."/>
            <person name="Axtell M.J."/>
            <person name="Barker E."/>
            <person name="Barker M.S."/>
            <person name="Bennetzen J.L."/>
            <person name="Bonawitz N.D."/>
            <person name="Chapple C."/>
            <person name="Cheng C."/>
            <person name="Correa L.G."/>
            <person name="Dacre M."/>
            <person name="DeBarry J."/>
            <person name="Dreyer I."/>
            <person name="Elias M."/>
            <person name="Engstrom E.M."/>
            <person name="Estelle M."/>
            <person name="Feng L."/>
            <person name="Finet C."/>
            <person name="Floyd S.K."/>
            <person name="Frommer W.B."/>
            <person name="Fujita T."/>
            <person name="Gramzow L."/>
            <person name="Gutensohn M."/>
            <person name="Harholt J."/>
            <person name="Hattori M."/>
            <person name="Heyl A."/>
            <person name="Hirai T."/>
            <person name="Hiwatashi Y."/>
            <person name="Ishikawa M."/>
            <person name="Iwata M."/>
            <person name="Karol K.G."/>
            <person name="Koehler B."/>
            <person name="Kolukisaoglu U."/>
            <person name="Kubo M."/>
            <person name="Kurata T."/>
            <person name="Lalonde S."/>
            <person name="Li K."/>
            <person name="Li Y."/>
            <person name="Litt A."/>
            <person name="Lyons E."/>
            <person name="Manning G."/>
            <person name="Maruyama T."/>
            <person name="Michael T.P."/>
            <person name="Mikami K."/>
            <person name="Miyazaki S."/>
            <person name="Morinaga S."/>
            <person name="Murata T."/>
            <person name="Mueller-Roeber B."/>
            <person name="Nelson D.R."/>
            <person name="Obara M."/>
            <person name="Oguri Y."/>
            <person name="Olmstead R.G."/>
            <person name="Onodera N."/>
            <person name="Petersen B.L."/>
            <person name="Pils B."/>
            <person name="Prigge M."/>
            <person name="Rensing S.A."/>
            <person name="Riano-Pachon D.M."/>
            <person name="Roberts A.W."/>
            <person name="Sato Y."/>
            <person name="Scheller H.V."/>
            <person name="Schulz B."/>
            <person name="Schulz C."/>
            <person name="Shakirov E.V."/>
            <person name="Shibagaki N."/>
            <person name="Shinohara N."/>
            <person name="Shippen D.E."/>
            <person name="Soerensen I."/>
            <person name="Sotooka R."/>
            <person name="Sugimoto N."/>
            <person name="Sugita M."/>
            <person name="Sumikawa N."/>
            <person name="Tanurdzic M."/>
            <person name="Theissen G."/>
            <person name="Ulvskov P."/>
            <person name="Wakazuki S."/>
            <person name="Weng J.K."/>
            <person name="Willats W.W."/>
            <person name="Wipf D."/>
            <person name="Wolf P.G."/>
            <person name="Yang L."/>
            <person name="Zimmer A.D."/>
            <person name="Zhu Q."/>
            <person name="Mitros T."/>
            <person name="Hellsten U."/>
            <person name="Loque D."/>
            <person name="Otillar R."/>
            <person name="Salamov A."/>
            <person name="Schmutz J."/>
            <person name="Shapiro H."/>
            <person name="Lindquist E."/>
            <person name="Lucas S."/>
            <person name="Rokhsar D."/>
            <person name="Grigoriev I.V."/>
        </authorList>
    </citation>
    <scope>NUCLEOTIDE SEQUENCE [LARGE SCALE GENOMIC DNA]</scope>
</reference>
<feature type="chain" id="PRO_5003121844" evidence="1">
    <location>
        <begin position="19"/>
        <end position="189"/>
    </location>
</feature>
<keyword evidence="1" id="KW-0732">Signal</keyword>
<dbReference type="KEGG" id="smo:SELMODRAFT_411698"/>